<dbReference type="OrthoDB" id="9807055at2"/>
<dbReference type="RefSeq" id="WP_113933247.1">
    <property type="nucleotide sequence ID" value="NZ_JACCEU010000003.1"/>
</dbReference>
<protein>
    <recommendedName>
        <fullName evidence="3">NlpC/P60 family protein</fullName>
    </recommendedName>
</protein>
<proteinExistence type="predicted"/>
<accession>A0A366HCH7</accession>
<evidence type="ECO:0000313" key="2">
    <source>
        <dbReference type="Proteomes" id="UP000253628"/>
    </source>
</evidence>
<evidence type="ECO:0000313" key="1">
    <source>
        <dbReference type="EMBL" id="RBP39272.1"/>
    </source>
</evidence>
<dbReference type="EMBL" id="QNRQ01000005">
    <property type="protein sequence ID" value="RBP39272.1"/>
    <property type="molecule type" value="Genomic_DNA"/>
</dbReference>
<dbReference type="Proteomes" id="UP000253628">
    <property type="component" value="Unassembled WGS sequence"/>
</dbReference>
<keyword evidence="2" id="KW-1185">Reference proteome</keyword>
<dbReference type="AlphaFoldDB" id="A0A366HCH7"/>
<evidence type="ECO:0008006" key="3">
    <source>
        <dbReference type="Google" id="ProtNLM"/>
    </source>
</evidence>
<name>A0A366HCH7_9BURK</name>
<reference evidence="1 2" key="1">
    <citation type="submission" date="2018-06" db="EMBL/GenBank/DDBJ databases">
        <title>Genomic Encyclopedia of Type Strains, Phase IV (KMG-IV): sequencing the most valuable type-strain genomes for metagenomic binning, comparative biology and taxonomic classification.</title>
        <authorList>
            <person name="Goeker M."/>
        </authorList>
    </citation>
    <scope>NUCLEOTIDE SEQUENCE [LARGE SCALE GENOMIC DNA]</scope>
    <source>
        <strain evidence="1 2">DSM 25520</strain>
    </source>
</reference>
<sequence>MTIDDLLKTRYVKYGRGPNAYDCWGLSRVGRVELFGREWLPSFVDIDPDDKEGLTVAALDVRRAGAFEEVGFVPGAIATAWRARLCVHVGLVVEADARLWILETDVGTGPTLTRPSQFERRYTKVICYDN</sequence>
<gene>
    <name evidence="1" type="ORF">DFR37_10563</name>
</gene>
<organism evidence="1 2">
    <name type="scientific">Eoetvoesiella caeni</name>
    <dbReference type="NCBI Taxonomy" id="645616"/>
    <lineage>
        <taxon>Bacteria</taxon>
        <taxon>Pseudomonadati</taxon>
        <taxon>Pseudomonadota</taxon>
        <taxon>Betaproteobacteria</taxon>
        <taxon>Burkholderiales</taxon>
        <taxon>Alcaligenaceae</taxon>
        <taxon>Eoetvoesiella</taxon>
    </lineage>
</organism>
<comment type="caution">
    <text evidence="1">The sequence shown here is derived from an EMBL/GenBank/DDBJ whole genome shotgun (WGS) entry which is preliminary data.</text>
</comment>